<dbReference type="EMBL" id="CADCWF010000270">
    <property type="protein sequence ID" value="CAA9572776.1"/>
    <property type="molecule type" value="Genomic_DNA"/>
</dbReference>
<dbReference type="SMART" id="SM00028">
    <property type="entry name" value="TPR"/>
    <property type="match status" value="2"/>
</dbReference>
<organism evidence="3">
    <name type="scientific">uncultured Thermomicrobiales bacterium</name>
    <dbReference type="NCBI Taxonomy" id="1645740"/>
    <lineage>
        <taxon>Bacteria</taxon>
        <taxon>Pseudomonadati</taxon>
        <taxon>Thermomicrobiota</taxon>
        <taxon>Thermomicrobia</taxon>
        <taxon>Thermomicrobiales</taxon>
        <taxon>environmental samples</taxon>
    </lineage>
</organism>
<feature type="transmembrane region" description="Helical" evidence="2">
    <location>
        <begin position="277"/>
        <end position="296"/>
    </location>
</feature>
<keyword evidence="2" id="KW-1133">Transmembrane helix</keyword>
<dbReference type="SUPFAM" id="SSF48452">
    <property type="entry name" value="TPR-like"/>
    <property type="match status" value="1"/>
</dbReference>
<keyword evidence="2" id="KW-0812">Transmembrane</keyword>
<dbReference type="AlphaFoldDB" id="A0A6J4VBW7"/>
<proteinExistence type="predicted"/>
<reference evidence="3" key="1">
    <citation type="submission" date="2020-02" db="EMBL/GenBank/DDBJ databases">
        <authorList>
            <person name="Meier V. D."/>
        </authorList>
    </citation>
    <scope>NUCLEOTIDE SEQUENCE</scope>
    <source>
        <strain evidence="3">AVDCRST_MAG59</strain>
    </source>
</reference>
<protein>
    <submittedName>
        <fullName evidence="3">Uncharacterized protein</fullName>
    </submittedName>
</protein>
<keyword evidence="2" id="KW-0472">Membrane</keyword>
<dbReference type="InterPro" id="IPR011990">
    <property type="entry name" value="TPR-like_helical_dom_sf"/>
</dbReference>
<evidence type="ECO:0000313" key="3">
    <source>
        <dbReference type="EMBL" id="CAA9572776.1"/>
    </source>
</evidence>
<feature type="repeat" description="TPR" evidence="1">
    <location>
        <begin position="67"/>
        <end position="100"/>
    </location>
</feature>
<keyword evidence="1" id="KW-0802">TPR repeat</keyword>
<gene>
    <name evidence="3" type="ORF">AVDCRST_MAG59-3728</name>
</gene>
<evidence type="ECO:0000256" key="2">
    <source>
        <dbReference type="SAM" id="Phobius"/>
    </source>
</evidence>
<dbReference type="PROSITE" id="PS50005">
    <property type="entry name" value="TPR"/>
    <property type="match status" value="1"/>
</dbReference>
<evidence type="ECO:0000256" key="1">
    <source>
        <dbReference type="PROSITE-ProRule" id="PRU00339"/>
    </source>
</evidence>
<feature type="transmembrane region" description="Helical" evidence="2">
    <location>
        <begin position="252"/>
        <end position="271"/>
    </location>
</feature>
<name>A0A6J4VBW7_9BACT</name>
<dbReference type="Gene3D" id="1.25.40.10">
    <property type="entry name" value="Tetratricopeptide repeat domain"/>
    <property type="match status" value="1"/>
</dbReference>
<accession>A0A6J4VBW7</accession>
<dbReference type="InterPro" id="IPR019734">
    <property type="entry name" value="TPR_rpt"/>
</dbReference>
<sequence>MPTVEALRCPVCGAPLAGPSPRCASCGSLVELRTDHPPLDPALLDSEVVQARIDAFRRRLRQDGQDVEARYGLGLAYVGLGLLEDAARELEAVARLTPEDTRIQTQLAVVLADLAANGKRGAEREALERVDLALRLNPDEPEALLLAARLQEARGDWRAAADTLRRAAGVGSLGVDRRAALSLMALAATLAQRGQWLDAASLWEKAVAADPEAAREPLMAILREHQRTLLSRPRWSWLVYPQTSPFERKVRYAAAIAFSALAALAAFVLLSGNDATLAFSLVPCLLVVVAPVAIVLQGRRRLRERSVPQAEVARAIRADPASFFRGRPHTTKLLAAAEYVAAEMQGAAIAGAHPWVSGRTSPSSRRAWRAASVRAPWLPDGDGDRR</sequence>